<dbReference type="SUPFAM" id="SSF53474">
    <property type="entry name" value="alpha/beta-Hydrolases"/>
    <property type="match status" value="1"/>
</dbReference>
<evidence type="ECO:0000313" key="3">
    <source>
        <dbReference type="EMBL" id="MFM1730002.1"/>
    </source>
</evidence>
<organism evidence="3 4">
    <name type="scientific">Prescottella soli</name>
    <dbReference type="NCBI Taxonomy" id="1543852"/>
    <lineage>
        <taxon>Bacteria</taxon>
        <taxon>Bacillati</taxon>
        <taxon>Actinomycetota</taxon>
        <taxon>Actinomycetes</taxon>
        <taxon>Mycobacteriales</taxon>
        <taxon>Nocardiaceae</taxon>
        <taxon>Prescottella</taxon>
    </lineage>
</organism>
<feature type="signal peptide" evidence="1">
    <location>
        <begin position="1"/>
        <end position="26"/>
    </location>
</feature>
<dbReference type="InterPro" id="IPR029058">
    <property type="entry name" value="AB_hydrolase_fold"/>
</dbReference>
<dbReference type="InterPro" id="IPR041127">
    <property type="entry name" value="PET_hydrolase/cutinase-like"/>
</dbReference>
<evidence type="ECO:0000259" key="2">
    <source>
        <dbReference type="Pfam" id="PF12740"/>
    </source>
</evidence>
<reference evidence="3 4" key="1">
    <citation type="submission" date="2023-11" db="EMBL/GenBank/DDBJ databases">
        <authorList>
            <person name="Val-Calvo J."/>
            <person name="Scortti M."/>
            <person name="Vazquez-Boland J."/>
        </authorList>
    </citation>
    <scope>NUCLEOTIDE SEQUENCE [LARGE SCALE GENOMIC DNA]</scope>
    <source>
        <strain evidence="3 4">DSM 46662</strain>
    </source>
</reference>
<dbReference type="PANTHER" id="PTHR33428">
    <property type="entry name" value="CHLOROPHYLLASE-2, CHLOROPLASTIC"/>
    <property type="match status" value="1"/>
</dbReference>
<feature type="domain" description="PET hydrolase/cutinase-like" evidence="2">
    <location>
        <begin position="35"/>
        <end position="185"/>
    </location>
</feature>
<keyword evidence="4" id="KW-1185">Reference proteome</keyword>
<feature type="chain" id="PRO_5047268048" description="PET hydrolase/cutinase-like domain-containing protein" evidence="1">
    <location>
        <begin position="27"/>
        <end position="334"/>
    </location>
</feature>
<comment type="caution">
    <text evidence="3">The sequence shown here is derived from an EMBL/GenBank/DDBJ whole genome shotgun (WGS) entry which is preliminary data.</text>
</comment>
<keyword evidence="1" id="KW-0732">Signal</keyword>
<name>A0ABW9FX93_9NOCA</name>
<dbReference type="Pfam" id="PF12740">
    <property type="entry name" value="PETase"/>
    <property type="match status" value="1"/>
</dbReference>
<accession>A0ABW9FX93</accession>
<evidence type="ECO:0000313" key="4">
    <source>
        <dbReference type="Proteomes" id="UP001629744"/>
    </source>
</evidence>
<dbReference type="Proteomes" id="UP001629744">
    <property type="component" value="Unassembled WGS sequence"/>
</dbReference>
<dbReference type="EMBL" id="JBDLNU010000004">
    <property type="protein sequence ID" value="MFM1730002.1"/>
    <property type="molecule type" value="Genomic_DNA"/>
</dbReference>
<evidence type="ECO:0000256" key="1">
    <source>
        <dbReference type="SAM" id="SignalP"/>
    </source>
</evidence>
<dbReference type="Gene3D" id="3.40.50.1820">
    <property type="entry name" value="alpha/beta hydrolase"/>
    <property type="match status" value="1"/>
</dbReference>
<protein>
    <recommendedName>
        <fullName evidence="2">PET hydrolase/cutinase-like domain-containing protein</fullName>
    </recommendedName>
</protein>
<dbReference type="PANTHER" id="PTHR33428:SF14">
    <property type="entry name" value="CARBOXYLESTERASE TYPE B DOMAIN-CONTAINING PROTEIN"/>
    <property type="match status" value="1"/>
</dbReference>
<gene>
    <name evidence="3" type="ORF">ABEU19_003522</name>
</gene>
<proteinExistence type="predicted"/>
<sequence length="334" mass="34993">MTSRLRQCLVVLVTAITAMVASGVTAQAGGIPASAAGPTSTVESTFSAPGPWEVAKEKGFSCCDSSGNRFDIWYPTDLGANGVRHPIITWGDGTFAHPYQYDYLLSHLASWGFVVVAPDNTNTGSGQEMLEAVDFLVHQNSDPSSIFYQKLDTDNIGAMGHSQGAVGTLNAAIRAGGTIRTAVPIELPGQYMCTLGLPKPEGMTICTDPRQLTTGSVLYVNGSGSPISPSTQPLPWEQIGPQSAEGYYGATPDSVEKARATLNGPNHNDIQGQPGCPPNDPGCVSGVQGFLGVLTAWNMDKLRGDAHAHSAFVSGTGELFSQTTWSNQASNITG</sequence>
<dbReference type="RefSeq" id="WP_348603243.1">
    <property type="nucleotide sequence ID" value="NZ_CP157276.1"/>
</dbReference>